<dbReference type="eggNOG" id="ENOG502QSXP">
    <property type="taxonomic scope" value="Eukaryota"/>
</dbReference>
<keyword evidence="1" id="KW-0732">Signal</keyword>
<evidence type="ECO:0000313" key="4">
    <source>
        <dbReference type="Proteomes" id="UP000011087"/>
    </source>
</evidence>
<dbReference type="PaxDb" id="55529-EKX54240"/>
<keyword evidence="4" id="KW-1185">Reference proteome</keyword>
<evidence type="ECO:0000313" key="3">
    <source>
        <dbReference type="EnsemblProtists" id="EKX54240"/>
    </source>
</evidence>
<dbReference type="EnsemblProtists" id="EKX54240">
    <property type="protein sequence ID" value="EKX54240"/>
    <property type="gene ID" value="GUITHDRAFT_132623"/>
</dbReference>
<dbReference type="RefSeq" id="XP_005841220.1">
    <property type="nucleotide sequence ID" value="XM_005841163.1"/>
</dbReference>
<organism evidence="2">
    <name type="scientific">Guillardia theta (strain CCMP2712)</name>
    <name type="common">Cryptophyte</name>
    <dbReference type="NCBI Taxonomy" id="905079"/>
    <lineage>
        <taxon>Eukaryota</taxon>
        <taxon>Cryptophyceae</taxon>
        <taxon>Pyrenomonadales</taxon>
        <taxon>Geminigeraceae</taxon>
        <taxon>Guillardia</taxon>
    </lineage>
</organism>
<name>L1K1B4_GUITC</name>
<dbReference type="HOGENOM" id="CLU_082867_2_0_1"/>
<dbReference type="PANTHER" id="PTHR34943:SF2">
    <property type="entry name" value="PROTEIN COFACTOR ASSEMBLY OF COMPLEX C SUBUNIT B CCB4, CHLOROPLASTIC"/>
    <property type="match status" value="1"/>
</dbReference>
<dbReference type="OMA" id="QGVICQP"/>
<dbReference type="InterPro" id="IPR044705">
    <property type="entry name" value="CCB4"/>
</dbReference>
<dbReference type="GeneID" id="17310701"/>
<protein>
    <submittedName>
        <fullName evidence="2 3">Uncharacterized protein</fullName>
    </submittedName>
</protein>
<reference evidence="4" key="2">
    <citation type="submission" date="2012-11" db="EMBL/GenBank/DDBJ databases">
        <authorList>
            <person name="Kuo A."/>
            <person name="Curtis B.A."/>
            <person name="Tanifuji G."/>
            <person name="Burki F."/>
            <person name="Gruber A."/>
            <person name="Irimia M."/>
            <person name="Maruyama S."/>
            <person name="Arias M.C."/>
            <person name="Ball S.G."/>
            <person name="Gile G.H."/>
            <person name="Hirakawa Y."/>
            <person name="Hopkins J.F."/>
            <person name="Rensing S.A."/>
            <person name="Schmutz J."/>
            <person name="Symeonidi A."/>
            <person name="Elias M."/>
            <person name="Eveleigh R.J."/>
            <person name="Herman E.K."/>
            <person name="Klute M.J."/>
            <person name="Nakayama T."/>
            <person name="Obornik M."/>
            <person name="Reyes-Prieto A."/>
            <person name="Armbrust E.V."/>
            <person name="Aves S.J."/>
            <person name="Beiko R.G."/>
            <person name="Coutinho P."/>
            <person name="Dacks J.B."/>
            <person name="Durnford D.G."/>
            <person name="Fast N.M."/>
            <person name="Green B.R."/>
            <person name="Grisdale C."/>
            <person name="Hempe F."/>
            <person name="Henrissat B."/>
            <person name="Hoppner M.P."/>
            <person name="Ishida K.-I."/>
            <person name="Kim E."/>
            <person name="Koreny L."/>
            <person name="Kroth P.G."/>
            <person name="Liu Y."/>
            <person name="Malik S.-B."/>
            <person name="Maier U.G."/>
            <person name="McRose D."/>
            <person name="Mock T."/>
            <person name="Neilson J.A."/>
            <person name="Onodera N.T."/>
            <person name="Poole A.M."/>
            <person name="Pritham E.J."/>
            <person name="Richards T.A."/>
            <person name="Rocap G."/>
            <person name="Roy S.W."/>
            <person name="Sarai C."/>
            <person name="Schaack S."/>
            <person name="Shirato S."/>
            <person name="Slamovits C.H."/>
            <person name="Spencer D.F."/>
            <person name="Suzuki S."/>
            <person name="Worden A.Z."/>
            <person name="Zauner S."/>
            <person name="Barry K."/>
            <person name="Bell C."/>
            <person name="Bharti A.K."/>
            <person name="Crow J.A."/>
            <person name="Grimwood J."/>
            <person name="Kramer R."/>
            <person name="Lindquist E."/>
            <person name="Lucas S."/>
            <person name="Salamov A."/>
            <person name="McFadden G.I."/>
            <person name="Lane C.E."/>
            <person name="Keeling P.J."/>
            <person name="Gray M.W."/>
            <person name="Grigoriev I.V."/>
            <person name="Archibald J.M."/>
        </authorList>
    </citation>
    <scope>NUCLEOTIDE SEQUENCE</scope>
    <source>
        <strain evidence="4">CCMP2712</strain>
    </source>
</reference>
<dbReference type="SUPFAM" id="SSF55781">
    <property type="entry name" value="GAF domain-like"/>
    <property type="match status" value="1"/>
</dbReference>
<dbReference type="KEGG" id="gtt:GUITHDRAFT_132623"/>
<feature type="chain" id="PRO_5008772071" evidence="1">
    <location>
        <begin position="17"/>
        <end position="236"/>
    </location>
</feature>
<feature type="signal peptide" evidence="1">
    <location>
        <begin position="1"/>
        <end position="16"/>
    </location>
</feature>
<dbReference type="AlphaFoldDB" id="L1K1B4"/>
<dbReference type="Pfam" id="PF11152">
    <property type="entry name" value="CCB2_CCB4"/>
    <property type="match status" value="2"/>
</dbReference>
<dbReference type="OrthoDB" id="4724at2759"/>
<gene>
    <name evidence="2" type="ORF">GUITHDRAFT_132623</name>
</gene>
<dbReference type="Proteomes" id="UP000011087">
    <property type="component" value="Unassembled WGS sequence"/>
</dbReference>
<proteinExistence type="predicted"/>
<evidence type="ECO:0000313" key="2">
    <source>
        <dbReference type="EMBL" id="EKX54240.1"/>
    </source>
</evidence>
<dbReference type="STRING" id="905079.L1K1B4"/>
<dbReference type="PANTHER" id="PTHR34943">
    <property type="match status" value="1"/>
</dbReference>
<evidence type="ECO:0000256" key="1">
    <source>
        <dbReference type="SAM" id="SignalP"/>
    </source>
</evidence>
<sequence length="236" mass="25534">MLKVGILAAMSAMAAGGGGGGGGTSKKLNEAKTIGRRTRIISPINMKKEEDPGVFTKLIDENTSIAVGVFSISVLLVNRLFTSDLSNAQSRVDLLGIAVASALLVSALSTLDLEVREKETLPKLLDKRRESLLLWSLQTILQVVSLSPWPPLMLRQEGAIVRSAKQQGKQQYLADLQILPGRFEFDYLPINTQALLIQPVGEAVMVVAANKVRPFTARDLLMLELLAPILGYALES</sequence>
<reference evidence="2 4" key="1">
    <citation type="journal article" date="2012" name="Nature">
        <title>Algal genomes reveal evolutionary mosaicism and the fate of nucleomorphs.</title>
        <authorList>
            <consortium name="DOE Joint Genome Institute"/>
            <person name="Curtis B.A."/>
            <person name="Tanifuji G."/>
            <person name="Burki F."/>
            <person name="Gruber A."/>
            <person name="Irimia M."/>
            <person name="Maruyama S."/>
            <person name="Arias M.C."/>
            <person name="Ball S.G."/>
            <person name="Gile G.H."/>
            <person name="Hirakawa Y."/>
            <person name="Hopkins J.F."/>
            <person name="Kuo A."/>
            <person name="Rensing S.A."/>
            <person name="Schmutz J."/>
            <person name="Symeonidi A."/>
            <person name="Elias M."/>
            <person name="Eveleigh R.J."/>
            <person name="Herman E.K."/>
            <person name="Klute M.J."/>
            <person name="Nakayama T."/>
            <person name="Obornik M."/>
            <person name="Reyes-Prieto A."/>
            <person name="Armbrust E.V."/>
            <person name="Aves S.J."/>
            <person name="Beiko R.G."/>
            <person name="Coutinho P."/>
            <person name="Dacks J.B."/>
            <person name="Durnford D.G."/>
            <person name="Fast N.M."/>
            <person name="Green B.R."/>
            <person name="Grisdale C.J."/>
            <person name="Hempel F."/>
            <person name="Henrissat B."/>
            <person name="Hoppner M.P."/>
            <person name="Ishida K."/>
            <person name="Kim E."/>
            <person name="Koreny L."/>
            <person name="Kroth P.G."/>
            <person name="Liu Y."/>
            <person name="Malik S.B."/>
            <person name="Maier U.G."/>
            <person name="McRose D."/>
            <person name="Mock T."/>
            <person name="Neilson J.A."/>
            <person name="Onodera N.T."/>
            <person name="Poole A.M."/>
            <person name="Pritham E.J."/>
            <person name="Richards T.A."/>
            <person name="Rocap G."/>
            <person name="Roy S.W."/>
            <person name="Sarai C."/>
            <person name="Schaack S."/>
            <person name="Shirato S."/>
            <person name="Slamovits C.H."/>
            <person name="Spencer D.F."/>
            <person name="Suzuki S."/>
            <person name="Worden A.Z."/>
            <person name="Zauner S."/>
            <person name="Barry K."/>
            <person name="Bell C."/>
            <person name="Bharti A.K."/>
            <person name="Crow J.A."/>
            <person name="Grimwood J."/>
            <person name="Kramer R."/>
            <person name="Lindquist E."/>
            <person name="Lucas S."/>
            <person name="Salamov A."/>
            <person name="McFadden G.I."/>
            <person name="Lane C.E."/>
            <person name="Keeling P.J."/>
            <person name="Gray M.W."/>
            <person name="Grigoriev I.V."/>
            <person name="Archibald J.M."/>
        </authorList>
    </citation>
    <scope>NUCLEOTIDE SEQUENCE</scope>
    <source>
        <strain evidence="2 4">CCMP2712</strain>
    </source>
</reference>
<accession>L1K1B4</accession>
<dbReference type="EMBL" id="JH992968">
    <property type="protein sequence ID" value="EKX54240.1"/>
    <property type="molecule type" value="Genomic_DNA"/>
</dbReference>
<reference evidence="3" key="3">
    <citation type="submission" date="2016-03" db="UniProtKB">
        <authorList>
            <consortium name="EnsemblProtists"/>
        </authorList>
    </citation>
    <scope>IDENTIFICATION</scope>
</reference>
<dbReference type="InterPro" id="IPR021325">
    <property type="entry name" value="CCB2/CCB4"/>
</dbReference>